<name>R0L5Y6_ANAPL</name>
<evidence type="ECO:0000313" key="1">
    <source>
        <dbReference type="EMBL" id="EOA96799.1"/>
    </source>
</evidence>
<gene>
    <name evidence="1" type="ORF">Anapl_16251</name>
</gene>
<dbReference type="EMBL" id="KB743875">
    <property type="protein sequence ID" value="EOA96799.1"/>
    <property type="molecule type" value="Genomic_DNA"/>
</dbReference>
<reference evidence="2" key="1">
    <citation type="journal article" date="2013" name="Nat. Genet.">
        <title>The duck genome and transcriptome provide insight into an avian influenza virus reservoir species.</title>
        <authorList>
            <person name="Huang Y."/>
            <person name="Li Y."/>
            <person name="Burt D.W."/>
            <person name="Chen H."/>
            <person name="Zhang Y."/>
            <person name="Qian W."/>
            <person name="Kim H."/>
            <person name="Gan S."/>
            <person name="Zhao Y."/>
            <person name="Li J."/>
            <person name="Yi K."/>
            <person name="Feng H."/>
            <person name="Zhu P."/>
            <person name="Li B."/>
            <person name="Liu Q."/>
            <person name="Fairley S."/>
            <person name="Magor K.E."/>
            <person name="Du Z."/>
            <person name="Hu X."/>
            <person name="Goodman L."/>
            <person name="Tafer H."/>
            <person name="Vignal A."/>
            <person name="Lee T."/>
            <person name="Kim K.W."/>
            <person name="Sheng Z."/>
            <person name="An Y."/>
            <person name="Searle S."/>
            <person name="Herrero J."/>
            <person name="Groenen M.A."/>
            <person name="Crooijmans R.P."/>
            <person name="Faraut T."/>
            <person name="Cai Q."/>
            <person name="Webster R.G."/>
            <person name="Aldridge J.R."/>
            <person name="Warren W.C."/>
            <person name="Bartschat S."/>
            <person name="Kehr S."/>
            <person name="Marz M."/>
            <person name="Stadler P.F."/>
            <person name="Smith J."/>
            <person name="Kraus R.H."/>
            <person name="Zhao Y."/>
            <person name="Ren L."/>
            <person name="Fei J."/>
            <person name="Morisson M."/>
            <person name="Kaiser P."/>
            <person name="Griffin D.K."/>
            <person name="Rao M."/>
            <person name="Pitel F."/>
            <person name="Wang J."/>
            <person name="Li N."/>
        </authorList>
    </citation>
    <scope>NUCLEOTIDE SEQUENCE [LARGE SCALE GENOMIC DNA]</scope>
</reference>
<dbReference type="AlphaFoldDB" id="R0L5Y6"/>
<organism evidence="1 2">
    <name type="scientific">Anas platyrhynchos</name>
    <name type="common">Mallard</name>
    <name type="synonym">Anas boschas</name>
    <dbReference type="NCBI Taxonomy" id="8839"/>
    <lineage>
        <taxon>Eukaryota</taxon>
        <taxon>Metazoa</taxon>
        <taxon>Chordata</taxon>
        <taxon>Craniata</taxon>
        <taxon>Vertebrata</taxon>
        <taxon>Euteleostomi</taxon>
        <taxon>Archelosauria</taxon>
        <taxon>Archosauria</taxon>
        <taxon>Dinosauria</taxon>
        <taxon>Saurischia</taxon>
        <taxon>Theropoda</taxon>
        <taxon>Coelurosauria</taxon>
        <taxon>Aves</taxon>
        <taxon>Neognathae</taxon>
        <taxon>Galloanserae</taxon>
        <taxon>Anseriformes</taxon>
        <taxon>Anatidae</taxon>
        <taxon>Anatinae</taxon>
        <taxon>Anas</taxon>
    </lineage>
</organism>
<evidence type="ECO:0000313" key="2">
    <source>
        <dbReference type="Proteomes" id="UP000296049"/>
    </source>
</evidence>
<accession>R0L5Y6</accession>
<dbReference type="Proteomes" id="UP000296049">
    <property type="component" value="Unassembled WGS sequence"/>
</dbReference>
<proteinExistence type="predicted"/>
<sequence>MAVNSANLAAVSKLLEGTVANISHCIFHRAVTSGRAELKPPSTASWENTGKISCVCPHPPVNTCPCGHVFAPVRQAGVLQNGKVRVQLILNFANKENQIYLDQNQGERLDVLDLTGADRYVGSLVGSNCQTWGRPNFWPRITTMDFQSVLQCLSSGQVKQIPDNGVYHSAELMEKCSTICLEYFT</sequence>
<keyword evidence="2" id="KW-1185">Reference proteome</keyword>
<protein>
    <submittedName>
        <fullName evidence="1">Uncharacterized protein</fullName>
    </submittedName>
</protein>